<dbReference type="AlphaFoldDB" id="F0YCG7"/>
<dbReference type="OrthoDB" id="4062651at2759"/>
<keyword evidence="3" id="KW-1185">Reference proteome</keyword>
<dbReference type="Gene3D" id="1.10.510.10">
    <property type="entry name" value="Transferase(Phosphotransferase) domain 1"/>
    <property type="match status" value="1"/>
</dbReference>
<dbReference type="InParanoid" id="F0YCG7"/>
<name>F0YCG7_AURAN</name>
<dbReference type="RefSeq" id="XP_009037806.1">
    <property type="nucleotide sequence ID" value="XM_009039558.1"/>
</dbReference>
<dbReference type="OMA" id="CIEPQLM"/>
<feature type="non-terminal residue" evidence="2">
    <location>
        <position position="1"/>
    </location>
</feature>
<organism evidence="3">
    <name type="scientific">Aureococcus anophagefferens</name>
    <name type="common">Harmful bloom alga</name>
    <dbReference type="NCBI Taxonomy" id="44056"/>
    <lineage>
        <taxon>Eukaryota</taxon>
        <taxon>Sar</taxon>
        <taxon>Stramenopiles</taxon>
        <taxon>Ochrophyta</taxon>
        <taxon>Pelagophyceae</taxon>
        <taxon>Pelagomonadales</taxon>
        <taxon>Pelagomonadaceae</taxon>
        <taxon>Aureococcus</taxon>
    </lineage>
</organism>
<dbReference type="InterPro" id="IPR008271">
    <property type="entry name" value="Ser/Thr_kinase_AS"/>
</dbReference>
<feature type="non-terminal residue" evidence="2">
    <location>
        <position position="229"/>
    </location>
</feature>
<gene>
    <name evidence="2" type="ORF">AURANDRAFT_3776</name>
</gene>
<dbReference type="GO" id="GO:0005524">
    <property type="term" value="F:ATP binding"/>
    <property type="evidence" value="ECO:0007669"/>
    <property type="project" value="InterPro"/>
</dbReference>
<sequence length="229" mass="25885">RELALLATLEHPNIVRLLAASLTPPQRPVLVLEHCGGGTLEMLMRRRQERGLGEQKSRNFARHLAEALAYLHGQRPAIIHRDVKPSNILIADDGRVKLADFGLGRLFPGSNANDMYTMTGTTGTYRYMAPEVFREEPYSLKVDVFSWAMVFWYMLNGTPPYALKDVEELRRVHTHTHARPSRLRCTASRARHCLEAAWAEEPGDRPSAEDIVVALRDGPRPKKKRAARA</sequence>
<dbReference type="PROSITE" id="PS50011">
    <property type="entry name" value="PROTEIN_KINASE_DOM"/>
    <property type="match status" value="1"/>
</dbReference>
<feature type="domain" description="Protein kinase" evidence="1">
    <location>
        <begin position="1"/>
        <end position="223"/>
    </location>
</feature>
<dbReference type="PROSITE" id="PS00108">
    <property type="entry name" value="PROTEIN_KINASE_ST"/>
    <property type="match status" value="1"/>
</dbReference>
<dbReference type="SMART" id="SM00220">
    <property type="entry name" value="S_TKc"/>
    <property type="match status" value="1"/>
</dbReference>
<evidence type="ECO:0000259" key="1">
    <source>
        <dbReference type="PROSITE" id="PS50011"/>
    </source>
</evidence>
<dbReference type="InterPro" id="IPR000719">
    <property type="entry name" value="Prot_kinase_dom"/>
</dbReference>
<dbReference type="eggNOG" id="KOG0192">
    <property type="taxonomic scope" value="Eukaryota"/>
</dbReference>
<dbReference type="PANTHER" id="PTHR44329:SF140">
    <property type="entry name" value="INACTIVE PROTEIN TYROSINE KINASE PTKL"/>
    <property type="match status" value="1"/>
</dbReference>
<dbReference type="EMBL" id="GL833131">
    <property type="protein sequence ID" value="EGB07391.1"/>
    <property type="molecule type" value="Genomic_DNA"/>
</dbReference>
<accession>F0YCG7</accession>
<dbReference type="Proteomes" id="UP000002729">
    <property type="component" value="Unassembled WGS sequence"/>
</dbReference>
<proteinExistence type="predicted"/>
<dbReference type="InterPro" id="IPR011009">
    <property type="entry name" value="Kinase-like_dom_sf"/>
</dbReference>
<dbReference type="PANTHER" id="PTHR44329">
    <property type="entry name" value="SERINE/THREONINE-PROTEIN KINASE TNNI3K-RELATED"/>
    <property type="match status" value="1"/>
</dbReference>
<dbReference type="GO" id="GO:0004674">
    <property type="term" value="F:protein serine/threonine kinase activity"/>
    <property type="evidence" value="ECO:0007669"/>
    <property type="project" value="TreeGrafter"/>
</dbReference>
<dbReference type="Pfam" id="PF00069">
    <property type="entry name" value="Pkinase"/>
    <property type="match status" value="1"/>
</dbReference>
<evidence type="ECO:0000313" key="2">
    <source>
        <dbReference type="EMBL" id="EGB07391.1"/>
    </source>
</evidence>
<evidence type="ECO:0000313" key="3">
    <source>
        <dbReference type="Proteomes" id="UP000002729"/>
    </source>
</evidence>
<dbReference type="KEGG" id="aaf:AURANDRAFT_3776"/>
<reference evidence="2 3" key="1">
    <citation type="journal article" date="2011" name="Proc. Natl. Acad. Sci. U.S.A.">
        <title>Niche of harmful alga Aureococcus anophagefferens revealed through ecogenomics.</title>
        <authorList>
            <person name="Gobler C.J."/>
            <person name="Berry D.L."/>
            <person name="Dyhrman S.T."/>
            <person name="Wilhelm S.W."/>
            <person name="Salamov A."/>
            <person name="Lobanov A.V."/>
            <person name="Zhang Y."/>
            <person name="Collier J.L."/>
            <person name="Wurch L.L."/>
            <person name="Kustka A.B."/>
            <person name="Dill B.D."/>
            <person name="Shah M."/>
            <person name="VerBerkmoes N.C."/>
            <person name="Kuo A."/>
            <person name="Terry A."/>
            <person name="Pangilinan J."/>
            <person name="Lindquist E.A."/>
            <person name="Lucas S."/>
            <person name="Paulsen I.T."/>
            <person name="Hattenrath-Lehmann T.K."/>
            <person name="Talmage S.C."/>
            <person name="Walker E.A."/>
            <person name="Koch F."/>
            <person name="Burson A.M."/>
            <person name="Marcoval M.A."/>
            <person name="Tang Y.Z."/>
            <person name="Lecleir G.R."/>
            <person name="Coyne K.J."/>
            <person name="Berg G.M."/>
            <person name="Bertrand E.M."/>
            <person name="Saito M.A."/>
            <person name="Gladyshev V.N."/>
            <person name="Grigoriev I.V."/>
        </authorList>
    </citation>
    <scope>NUCLEOTIDE SEQUENCE [LARGE SCALE GENOMIC DNA]</scope>
    <source>
        <strain evidence="3">CCMP 1984</strain>
    </source>
</reference>
<dbReference type="GeneID" id="20221815"/>
<dbReference type="InterPro" id="IPR051681">
    <property type="entry name" value="Ser/Thr_Kinases-Pseudokinases"/>
</dbReference>
<dbReference type="SUPFAM" id="SSF56112">
    <property type="entry name" value="Protein kinase-like (PK-like)"/>
    <property type="match status" value="1"/>
</dbReference>
<protein>
    <recommendedName>
        <fullName evidence="1">Protein kinase domain-containing protein</fullName>
    </recommendedName>
</protein>
<dbReference type="PIRSF" id="PIRSF000654">
    <property type="entry name" value="Integrin-linked_kinase"/>
    <property type="match status" value="1"/>
</dbReference>